<sequence length="45" mass="5037">MNKPSLAHLHFLPTNFSLSLLSSPPLQHGALAISVSDWNNLVRRR</sequence>
<accession>A0A822Z922</accession>
<name>A0A822Z922_NELNU</name>
<dbReference type="EMBL" id="DUZY01000005">
    <property type="protein sequence ID" value="DAD40221.1"/>
    <property type="molecule type" value="Genomic_DNA"/>
</dbReference>
<proteinExistence type="predicted"/>
<dbReference type="AlphaFoldDB" id="A0A822Z922"/>
<organism evidence="1 2">
    <name type="scientific">Nelumbo nucifera</name>
    <name type="common">Sacred lotus</name>
    <dbReference type="NCBI Taxonomy" id="4432"/>
    <lineage>
        <taxon>Eukaryota</taxon>
        <taxon>Viridiplantae</taxon>
        <taxon>Streptophyta</taxon>
        <taxon>Embryophyta</taxon>
        <taxon>Tracheophyta</taxon>
        <taxon>Spermatophyta</taxon>
        <taxon>Magnoliopsida</taxon>
        <taxon>Proteales</taxon>
        <taxon>Nelumbonaceae</taxon>
        <taxon>Nelumbo</taxon>
    </lineage>
</organism>
<dbReference type="Proteomes" id="UP000607653">
    <property type="component" value="Unassembled WGS sequence"/>
</dbReference>
<evidence type="ECO:0000313" key="1">
    <source>
        <dbReference type="EMBL" id="DAD40221.1"/>
    </source>
</evidence>
<protein>
    <submittedName>
        <fullName evidence="1">Uncharacterized protein</fullName>
    </submittedName>
</protein>
<reference evidence="1 2" key="1">
    <citation type="journal article" date="2020" name="Mol. Biol. Evol.">
        <title>Distinct Expression and Methylation Patterns for Genes with Different Fates following a Single Whole-Genome Duplication in Flowering Plants.</title>
        <authorList>
            <person name="Shi T."/>
            <person name="Rahmani R.S."/>
            <person name="Gugger P.F."/>
            <person name="Wang M."/>
            <person name="Li H."/>
            <person name="Zhang Y."/>
            <person name="Li Z."/>
            <person name="Wang Q."/>
            <person name="Van de Peer Y."/>
            <person name="Marchal K."/>
            <person name="Chen J."/>
        </authorList>
    </citation>
    <scope>NUCLEOTIDE SEQUENCE [LARGE SCALE GENOMIC DNA]</scope>
    <source>
        <tissue evidence="1">Leaf</tissue>
    </source>
</reference>
<comment type="caution">
    <text evidence="1">The sequence shown here is derived from an EMBL/GenBank/DDBJ whole genome shotgun (WGS) entry which is preliminary data.</text>
</comment>
<gene>
    <name evidence="1" type="ORF">HUJ06_014544</name>
</gene>
<keyword evidence="2" id="KW-1185">Reference proteome</keyword>
<evidence type="ECO:0000313" key="2">
    <source>
        <dbReference type="Proteomes" id="UP000607653"/>
    </source>
</evidence>